<organism evidence="3 4">
    <name type="scientific">Luteolibacter flavescens</name>
    <dbReference type="NCBI Taxonomy" id="1859460"/>
    <lineage>
        <taxon>Bacteria</taxon>
        <taxon>Pseudomonadati</taxon>
        <taxon>Verrucomicrobiota</taxon>
        <taxon>Verrucomicrobiia</taxon>
        <taxon>Verrucomicrobiales</taxon>
        <taxon>Verrucomicrobiaceae</taxon>
        <taxon>Luteolibacter</taxon>
    </lineage>
</organism>
<dbReference type="InterPro" id="IPR019734">
    <property type="entry name" value="TPR_rpt"/>
</dbReference>
<dbReference type="SMART" id="SM00028">
    <property type="entry name" value="TPR"/>
    <property type="match status" value="2"/>
</dbReference>
<proteinExistence type="predicted"/>
<evidence type="ECO:0000256" key="2">
    <source>
        <dbReference type="SAM" id="Phobius"/>
    </source>
</evidence>
<keyword evidence="2" id="KW-0812">Transmembrane</keyword>
<feature type="transmembrane region" description="Helical" evidence="2">
    <location>
        <begin position="162"/>
        <end position="184"/>
    </location>
</feature>
<feature type="repeat" description="TPR" evidence="1">
    <location>
        <begin position="554"/>
        <end position="587"/>
    </location>
</feature>
<dbReference type="Gene3D" id="1.25.40.10">
    <property type="entry name" value="Tetratricopeptide repeat domain"/>
    <property type="match status" value="1"/>
</dbReference>
<dbReference type="Proteomes" id="UP001207930">
    <property type="component" value="Unassembled WGS sequence"/>
</dbReference>
<sequence length="611" mass="68237">MPGWTVSPPWFAAKEVLSSSTTPMPLVHPTSDAAPRWSGREIAALLALLVAICFMTWPGMTSAPYYDDLNYMAHVAEFKSWADVFKKDVFGVFRPLKTSLYYAFELQGMPSLFAWHAFVLGAYLIATASIHVLLRSLTCSAWWGLAGACMWATSATQASTAVWMSCINISVSVAFGCGVILLYVRSWRDGRRWLLAPCLVLLFLSLASYETALFIAPILVLLDHLHGRRVFSKSALIRYGCIAAVTLSFLYLRSSLGGTHSAQGHNLGFDPEMPTWQLIVSAPWFLWRHFSMWVLPFGRIEFLSAYVWGKSASMVDLSLAWVFLIGLIGVALAAGKRMPLLCFGIAWFLLASFPCSNFVPIWVGPIEDYYVVFPSVGLAIAAVALLQLLVRRVRDFNLRPVVLLSAGGVIALVLVSRIASATYFPLQARLWNDPVEQLSHLVESRPYQYQAMTSLALASLESGDYGTAEKNLRESLEVAPWYPYNYSLLGSVDMHHRRYEEAIRNFDIYYSMTTREGDYCLMCKGDALVALKRPAEAREVWVKILVDPTSKQHYDTTIRLATLYHDEGNTEKAIQTLQKSRKIHPDRAAEIDAAIAEFATIPGEQDESEAQ</sequence>
<feature type="transmembrane region" description="Helical" evidence="2">
    <location>
        <begin position="401"/>
        <end position="424"/>
    </location>
</feature>
<dbReference type="PROSITE" id="PS50005">
    <property type="entry name" value="TPR"/>
    <property type="match status" value="1"/>
</dbReference>
<dbReference type="Pfam" id="PF13181">
    <property type="entry name" value="TPR_8"/>
    <property type="match status" value="1"/>
</dbReference>
<dbReference type="EMBL" id="JAPDDS010000002">
    <property type="protein sequence ID" value="MCW1884222.1"/>
    <property type="molecule type" value="Genomic_DNA"/>
</dbReference>
<keyword evidence="2" id="KW-1133">Transmembrane helix</keyword>
<evidence type="ECO:0000313" key="4">
    <source>
        <dbReference type="Proteomes" id="UP001207930"/>
    </source>
</evidence>
<evidence type="ECO:0008006" key="5">
    <source>
        <dbReference type="Google" id="ProtNLM"/>
    </source>
</evidence>
<accession>A0ABT3FKX6</accession>
<feature type="transmembrane region" description="Helical" evidence="2">
    <location>
        <begin position="113"/>
        <end position="134"/>
    </location>
</feature>
<evidence type="ECO:0000313" key="3">
    <source>
        <dbReference type="EMBL" id="MCW1884222.1"/>
    </source>
</evidence>
<feature type="transmembrane region" description="Helical" evidence="2">
    <location>
        <begin position="315"/>
        <end position="333"/>
    </location>
</feature>
<keyword evidence="2" id="KW-0472">Membrane</keyword>
<dbReference type="SUPFAM" id="SSF48452">
    <property type="entry name" value="TPR-like"/>
    <property type="match status" value="1"/>
</dbReference>
<protein>
    <recommendedName>
        <fullName evidence="5">Tetratricopeptide repeat protein</fullName>
    </recommendedName>
</protein>
<gene>
    <name evidence="3" type="ORF">OKA04_05730</name>
</gene>
<dbReference type="InterPro" id="IPR011990">
    <property type="entry name" value="TPR-like_helical_dom_sf"/>
</dbReference>
<keyword evidence="1" id="KW-0802">TPR repeat</keyword>
<name>A0ABT3FKX6_9BACT</name>
<feature type="transmembrane region" description="Helical" evidence="2">
    <location>
        <begin position="193"/>
        <end position="216"/>
    </location>
</feature>
<evidence type="ECO:0000256" key="1">
    <source>
        <dbReference type="PROSITE-ProRule" id="PRU00339"/>
    </source>
</evidence>
<dbReference type="RefSeq" id="WP_264500180.1">
    <property type="nucleotide sequence ID" value="NZ_JAPDDS010000002.1"/>
</dbReference>
<keyword evidence="4" id="KW-1185">Reference proteome</keyword>
<comment type="caution">
    <text evidence="3">The sequence shown here is derived from an EMBL/GenBank/DDBJ whole genome shotgun (WGS) entry which is preliminary data.</text>
</comment>
<feature type="transmembrane region" description="Helical" evidence="2">
    <location>
        <begin position="340"/>
        <end position="363"/>
    </location>
</feature>
<feature type="transmembrane region" description="Helical" evidence="2">
    <location>
        <begin position="369"/>
        <end position="389"/>
    </location>
</feature>
<reference evidence="3 4" key="1">
    <citation type="submission" date="2022-10" db="EMBL/GenBank/DDBJ databases">
        <title>Luteolibacter flavescens strain MCCC 1K03193, whole genome shotgun sequencing project.</title>
        <authorList>
            <person name="Zhao G."/>
            <person name="Shen L."/>
        </authorList>
    </citation>
    <scope>NUCLEOTIDE SEQUENCE [LARGE SCALE GENOMIC DNA]</scope>
    <source>
        <strain evidence="3 4">MCCC 1K03193</strain>
    </source>
</reference>
<feature type="transmembrane region" description="Helical" evidence="2">
    <location>
        <begin position="42"/>
        <end position="60"/>
    </location>
</feature>
<feature type="transmembrane region" description="Helical" evidence="2">
    <location>
        <begin position="236"/>
        <end position="254"/>
    </location>
</feature>